<name>A0AC61YW10_BACIU</name>
<dbReference type="EMBL" id="CP121756">
    <property type="protein sequence ID" value="WGE07099.2"/>
    <property type="molecule type" value="Genomic_DNA"/>
</dbReference>
<evidence type="ECO:0000313" key="2">
    <source>
        <dbReference type="Proteomes" id="UP001217185"/>
    </source>
</evidence>
<evidence type="ECO:0000313" key="1">
    <source>
        <dbReference type="EMBL" id="WGE07099.2"/>
    </source>
</evidence>
<proteinExistence type="predicted"/>
<sequence length="180" mass="20733">MSTVLEHKISNFTSAVEKSIESENWHSALALALALPDICGNLQDPESSSSRKYISFFNDFLREKYTRKIGASEEEYEFLNGKDMYALRCSFLHAGEVGISKQRIKSILDGYIFLKPDKFRKIFVHMNQIDDKLQLQIDAFCREIIEGVNAWVKAYLNVQEIQNRAELMIDIIDPSNGFRI</sequence>
<accession>A0AC61YW10</accession>
<dbReference type="Proteomes" id="UP001217185">
    <property type="component" value="Chromosome"/>
</dbReference>
<protein>
    <submittedName>
        <fullName evidence="1">Uncharacterized protein</fullName>
    </submittedName>
</protein>
<gene>
    <name evidence="1" type="ORF">P5658_18545</name>
</gene>
<organism evidence="1 2">
    <name type="scientific">Bacillus subtilis</name>
    <dbReference type="NCBI Taxonomy" id="1423"/>
    <lineage>
        <taxon>Bacteria</taxon>
        <taxon>Bacillati</taxon>
        <taxon>Bacillota</taxon>
        <taxon>Bacilli</taxon>
        <taxon>Bacillales</taxon>
        <taxon>Bacillaceae</taxon>
        <taxon>Bacillus</taxon>
    </lineage>
</organism>
<reference evidence="1" key="1">
    <citation type="submission" date="2025-02" db="EMBL/GenBank/DDBJ databases">
        <title>Complete genome sequences of 52 Bacillus and Priestia strains isolated from West-African fermentations and 26 reference strains from the DSMZ collection.</title>
        <authorList>
            <person name="Wiedenbein E.S."/>
            <person name="Canoy T.S."/>
            <person name="Hui Y."/>
            <person name="Parkouda C."/>
            <person name="Dawende C."/>
            <person name="Ametefe E."/>
            <person name="Jespersen L."/>
            <person name="Nielsen D.S."/>
        </authorList>
    </citation>
    <scope>NUCLEOTIDE SEQUENCE</scope>
    <source>
        <strain evidence="1">PRO122</strain>
    </source>
</reference>